<reference evidence="13 14" key="1">
    <citation type="submission" date="2016-09" db="EMBL/GenBank/DDBJ databases">
        <title>Extensive genetic diversity and differential bi-allelic expression allows diatom success in the polar Southern Ocean.</title>
        <authorList>
            <consortium name="DOE Joint Genome Institute"/>
            <person name="Mock T."/>
            <person name="Otillar R.P."/>
            <person name="Strauss J."/>
            <person name="Dupont C."/>
            <person name="Frickenhaus S."/>
            <person name="Maumus F."/>
            <person name="Mcmullan M."/>
            <person name="Sanges R."/>
            <person name="Schmutz J."/>
            <person name="Toseland A."/>
            <person name="Valas R."/>
            <person name="Veluchamy A."/>
            <person name="Ward B.J."/>
            <person name="Allen A."/>
            <person name="Barry K."/>
            <person name="Falciatore A."/>
            <person name="Ferrante M."/>
            <person name="Fortunato A.E."/>
            <person name="Gloeckner G."/>
            <person name="Gruber A."/>
            <person name="Hipkin R."/>
            <person name="Janech M."/>
            <person name="Kroth P."/>
            <person name="Leese F."/>
            <person name="Lindquist E."/>
            <person name="Lyon B.R."/>
            <person name="Martin J."/>
            <person name="Mayer C."/>
            <person name="Parker M."/>
            <person name="Quesneville H."/>
            <person name="Raymond J."/>
            <person name="Uhlig C."/>
            <person name="Valentin K.U."/>
            <person name="Worden A.Z."/>
            <person name="Armbrust E.V."/>
            <person name="Bowler C."/>
            <person name="Green B."/>
            <person name="Moulton V."/>
            <person name="Van Oosterhout C."/>
            <person name="Grigoriev I."/>
        </authorList>
    </citation>
    <scope>NUCLEOTIDE SEQUENCE [LARGE SCALE GENOMIC DNA]</scope>
    <source>
        <strain evidence="13 14">CCMP1102</strain>
    </source>
</reference>
<dbReference type="InterPro" id="IPR017441">
    <property type="entry name" value="Protein_kinase_ATP_BS"/>
</dbReference>
<feature type="region of interest" description="Disordered" evidence="11">
    <location>
        <begin position="160"/>
        <end position="186"/>
    </location>
</feature>
<feature type="region of interest" description="Disordered" evidence="11">
    <location>
        <begin position="437"/>
        <end position="461"/>
    </location>
</feature>
<feature type="region of interest" description="Disordered" evidence="11">
    <location>
        <begin position="1"/>
        <end position="55"/>
    </location>
</feature>
<dbReference type="KEGG" id="fcy:FRACYDRAFT_250096"/>
<name>A0A1E7ER47_9STRA</name>
<sequence length="524" mass="59761">MTTNTDNNNRMLMSPPPRRRRKPLGNIQKENDIIIPSSSNDDDNDNIKKTQEMRSSSVLSPAMKLLPIIRTPMKPSLAVPVAVAALNYNRNNNTPKNKNTGGTSGNISFRTPNAGKILSPLPLQSRRIKKTSAQKKKIITIDNMEECFHLLCNIDEDQENKEDYNDENNNSAAAVQEDIDDTNDDDDEESIEWQRSIDDVEFVCKLGEGGTAQVYQVREKETGTMFALKVQKESDDAMCEMDLHIPLLHPHICRMIDYFYCDTKPFEEHLLMDVQSEMQHQQQLAEEDDESCTTRYLCSILELCNSGSLHDVIDRFCTMPESIAAQYMKDAIDALDYLHKDEMIIHCDIKPGNWLVTGEGPDTVGTIKLADFGMAVPFNEREIVGGSPVYMSPEHLLAWRDMTDEIDYRSDIYSMGVVLYEMLMGYLPYEVLEANTANDDDEDTDDQDDDNDSEYGDSGYPVLDLRKLNDITSDKPFYIPPPIFMEDISDEAQDLIMRLMEPSLSKRITLEEVKNHEWFQKVLL</sequence>
<evidence type="ECO:0000256" key="5">
    <source>
        <dbReference type="ARBA" id="ARBA00038035"/>
    </source>
</evidence>
<dbReference type="EC" id="2.7.12.2" evidence="6"/>
<dbReference type="SUPFAM" id="SSF56112">
    <property type="entry name" value="Protein kinase-like (PK-like)"/>
    <property type="match status" value="1"/>
</dbReference>
<evidence type="ECO:0000256" key="4">
    <source>
        <dbReference type="ARBA" id="ARBA00022840"/>
    </source>
</evidence>
<keyword evidence="3 13" id="KW-0418">Kinase</keyword>
<dbReference type="InterPro" id="IPR011009">
    <property type="entry name" value="Kinase-like_dom_sf"/>
</dbReference>
<keyword evidence="2 10" id="KW-0547">Nucleotide-binding</keyword>
<keyword evidence="4 10" id="KW-0067">ATP-binding</keyword>
<organism evidence="13 14">
    <name type="scientific">Fragilariopsis cylindrus CCMP1102</name>
    <dbReference type="NCBI Taxonomy" id="635003"/>
    <lineage>
        <taxon>Eukaryota</taxon>
        <taxon>Sar</taxon>
        <taxon>Stramenopiles</taxon>
        <taxon>Ochrophyta</taxon>
        <taxon>Bacillariophyta</taxon>
        <taxon>Bacillariophyceae</taxon>
        <taxon>Bacillariophycidae</taxon>
        <taxon>Bacillariales</taxon>
        <taxon>Bacillariaceae</taxon>
        <taxon>Fragilariopsis</taxon>
    </lineage>
</organism>
<dbReference type="Proteomes" id="UP000095751">
    <property type="component" value="Unassembled WGS sequence"/>
</dbReference>
<dbReference type="Gene3D" id="1.10.510.10">
    <property type="entry name" value="Transferase(Phosphotransferase) domain 1"/>
    <property type="match status" value="1"/>
</dbReference>
<evidence type="ECO:0000313" key="14">
    <source>
        <dbReference type="Proteomes" id="UP000095751"/>
    </source>
</evidence>
<dbReference type="EMBL" id="KV784381">
    <property type="protein sequence ID" value="OEU08307.1"/>
    <property type="molecule type" value="Genomic_DNA"/>
</dbReference>
<keyword evidence="1" id="KW-0808">Transferase</keyword>
<evidence type="ECO:0000256" key="7">
    <source>
        <dbReference type="ARBA" id="ARBA00049014"/>
    </source>
</evidence>
<evidence type="ECO:0000256" key="11">
    <source>
        <dbReference type="SAM" id="MobiDB-lite"/>
    </source>
</evidence>
<comment type="similarity">
    <text evidence="5">Belongs to the protein kinase superfamily. STE Ser/Thr protein kinase family. MAP kinase kinase subfamily.</text>
</comment>
<feature type="compositionally biased region" description="Polar residues" evidence="11">
    <location>
        <begin position="1"/>
        <end position="11"/>
    </location>
</feature>
<feature type="binding site" evidence="10">
    <location>
        <position position="229"/>
    </location>
    <ligand>
        <name>ATP</name>
        <dbReference type="ChEBI" id="CHEBI:30616"/>
    </ligand>
</feature>
<evidence type="ECO:0000256" key="8">
    <source>
        <dbReference type="ARBA" id="ARBA00049299"/>
    </source>
</evidence>
<feature type="domain" description="Protein kinase" evidence="12">
    <location>
        <begin position="200"/>
        <end position="519"/>
    </location>
</feature>
<evidence type="ECO:0000256" key="2">
    <source>
        <dbReference type="ARBA" id="ARBA00022741"/>
    </source>
</evidence>
<dbReference type="Gene3D" id="3.30.200.20">
    <property type="entry name" value="Phosphorylase Kinase, domain 1"/>
    <property type="match status" value="1"/>
</dbReference>
<keyword evidence="14" id="KW-1185">Reference proteome</keyword>
<dbReference type="OrthoDB" id="48061at2759"/>
<proteinExistence type="inferred from homology"/>
<evidence type="ECO:0000256" key="9">
    <source>
        <dbReference type="ARBA" id="ARBA00051693"/>
    </source>
</evidence>
<evidence type="ECO:0000256" key="6">
    <source>
        <dbReference type="ARBA" id="ARBA00038999"/>
    </source>
</evidence>
<accession>A0A1E7ER47</accession>
<dbReference type="PROSITE" id="PS00107">
    <property type="entry name" value="PROTEIN_KINASE_ATP"/>
    <property type="match status" value="1"/>
</dbReference>
<evidence type="ECO:0000256" key="3">
    <source>
        <dbReference type="ARBA" id="ARBA00022777"/>
    </source>
</evidence>
<gene>
    <name evidence="13" type="ORF">FRACYDRAFT_250096</name>
</gene>
<evidence type="ECO:0000313" key="13">
    <source>
        <dbReference type="EMBL" id="OEU08307.1"/>
    </source>
</evidence>
<feature type="compositionally biased region" description="Acidic residues" evidence="11">
    <location>
        <begin position="438"/>
        <end position="455"/>
    </location>
</feature>
<dbReference type="InParanoid" id="A0A1E7ER47"/>
<dbReference type="PANTHER" id="PTHR48013">
    <property type="entry name" value="DUAL SPECIFICITY MITOGEN-ACTIVATED PROTEIN KINASE KINASE 5-RELATED"/>
    <property type="match status" value="1"/>
</dbReference>
<feature type="compositionally biased region" description="Acidic residues" evidence="11">
    <location>
        <begin position="177"/>
        <end position="186"/>
    </location>
</feature>
<dbReference type="GO" id="GO:0005524">
    <property type="term" value="F:ATP binding"/>
    <property type="evidence" value="ECO:0007669"/>
    <property type="project" value="UniProtKB-UniRule"/>
</dbReference>
<evidence type="ECO:0000259" key="12">
    <source>
        <dbReference type="PROSITE" id="PS50011"/>
    </source>
</evidence>
<dbReference type="GO" id="GO:0004708">
    <property type="term" value="F:MAP kinase kinase activity"/>
    <property type="evidence" value="ECO:0007669"/>
    <property type="project" value="UniProtKB-EC"/>
</dbReference>
<dbReference type="SMART" id="SM00220">
    <property type="entry name" value="S_TKc"/>
    <property type="match status" value="1"/>
</dbReference>
<dbReference type="InterPro" id="IPR000719">
    <property type="entry name" value="Prot_kinase_dom"/>
</dbReference>
<protein>
    <recommendedName>
        <fullName evidence="6">mitogen-activated protein kinase kinase</fullName>
        <ecNumber evidence="6">2.7.12.2</ecNumber>
    </recommendedName>
</protein>
<evidence type="ECO:0000256" key="1">
    <source>
        <dbReference type="ARBA" id="ARBA00022679"/>
    </source>
</evidence>
<dbReference type="Pfam" id="PF00069">
    <property type="entry name" value="Pkinase"/>
    <property type="match status" value="1"/>
</dbReference>
<dbReference type="PANTHER" id="PTHR48013:SF9">
    <property type="entry name" value="DUAL SPECIFICITY MITOGEN-ACTIVATED PROTEIN KINASE KINASE 5"/>
    <property type="match status" value="1"/>
</dbReference>
<comment type="catalytic activity">
    <reaction evidence="9">
        <text>L-tyrosyl-[protein] + ATP = O-phospho-L-tyrosyl-[protein] + ADP + H(+)</text>
        <dbReference type="Rhea" id="RHEA:10596"/>
        <dbReference type="Rhea" id="RHEA-COMP:10136"/>
        <dbReference type="Rhea" id="RHEA-COMP:20101"/>
        <dbReference type="ChEBI" id="CHEBI:15378"/>
        <dbReference type="ChEBI" id="CHEBI:30616"/>
        <dbReference type="ChEBI" id="CHEBI:46858"/>
        <dbReference type="ChEBI" id="CHEBI:61978"/>
        <dbReference type="ChEBI" id="CHEBI:456216"/>
        <dbReference type="EC" id="2.7.12.2"/>
    </reaction>
</comment>
<evidence type="ECO:0000256" key="10">
    <source>
        <dbReference type="PROSITE-ProRule" id="PRU10141"/>
    </source>
</evidence>
<comment type="catalytic activity">
    <reaction evidence="7">
        <text>L-seryl-[protein] + ATP = O-phospho-L-seryl-[protein] + ADP + H(+)</text>
        <dbReference type="Rhea" id="RHEA:17989"/>
        <dbReference type="Rhea" id="RHEA-COMP:9863"/>
        <dbReference type="Rhea" id="RHEA-COMP:11604"/>
        <dbReference type="ChEBI" id="CHEBI:15378"/>
        <dbReference type="ChEBI" id="CHEBI:29999"/>
        <dbReference type="ChEBI" id="CHEBI:30616"/>
        <dbReference type="ChEBI" id="CHEBI:83421"/>
        <dbReference type="ChEBI" id="CHEBI:456216"/>
        <dbReference type="EC" id="2.7.12.2"/>
    </reaction>
</comment>
<comment type="catalytic activity">
    <reaction evidence="8">
        <text>L-threonyl-[protein] + ATP = O-phospho-L-threonyl-[protein] + ADP + H(+)</text>
        <dbReference type="Rhea" id="RHEA:46608"/>
        <dbReference type="Rhea" id="RHEA-COMP:11060"/>
        <dbReference type="Rhea" id="RHEA-COMP:11605"/>
        <dbReference type="ChEBI" id="CHEBI:15378"/>
        <dbReference type="ChEBI" id="CHEBI:30013"/>
        <dbReference type="ChEBI" id="CHEBI:30616"/>
        <dbReference type="ChEBI" id="CHEBI:61977"/>
        <dbReference type="ChEBI" id="CHEBI:456216"/>
        <dbReference type="EC" id="2.7.12.2"/>
    </reaction>
</comment>
<dbReference type="PROSITE" id="PS50011">
    <property type="entry name" value="PROTEIN_KINASE_DOM"/>
    <property type="match status" value="1"/>
</dbReference>
<dbReference type="AlphaFoldDB" id="A0A1E7ER47"/>